<dbReference type="InterPro" id="IPR020081">
    <property type="entry name" value="SsrA-bd_prot_CS"/>
</dbReference>
<sequence>MQKNINIKNRRARFDYEILDTYTAGIVLGGTEIKSLRLGKASISQSFCEFNPKGELFVINMQIDEYSHGGHYNHRPKAERKLLLNKRELKKLQKEVATTGLTIVSLNVFINDRGLAKMNIGLAKGKKLYDKRETIKDRDNKRNLSRIKKSFNN</sequence>
<dbReference type="GO" id="GO:0070930">
    <property type="term" value="P:trans-translation-dependent protein tagging"/>
    <property type="evidence" value="ECO:0007669"/>
    <property type="project" value="TreeGrafter"/>
</dbReference>
<dbReference type="HAMAP" id="MF_00023">
    <property type="entry name" value="SmpB"/>
    <property type="match status" value="1"/>
</dbReference>
<dbReference type="EMBL" id="AP027268">
    <property type="protein sequence ID" value="BDW94281.1"/>
    <property type="molecule type" value="Genomic_DNA"/>
</dbReference>
<evidence type="ECO:0000256" key="2">
    <source>
        <dbReference type="ARBA" id="ARBA00022884"/>
    </source>
</evidence>
<comment type="subcellular location">
    <subcellularLocation>
        <location evidence="3">Cytoplasm</location>
    </subcellularLocation>
    <text evidence="3">The tmRNA-SmpB complex associates with stalled 70S ribosomes.</text>
</comment>
<dbReference type="InterPro" id="IPR023620">
    <property type="entry name" value="SmpB"/>
</dbReference>
<dbReference type="PANTHER" id="PTHR30308">
    <property type="entry name" value="TMRNA-BINDING COMPONENT OF TRANS-TRANSLATION TAGGING COMPLEX"/>
    <property type="match status" value="1"/>
</dbReference>
<dbReference type="PANTHER" id="PTHR30308:SF2">
    <property type="entry name" value="SSRA-BINDING PROTEIN"/>
    <property type="match status" value="1"/>
</dbReference>
<keyword evidence="5" id="KW-1185">Reference proteome</keyword>
<keyword evidence="1 3" id="KW-0963">Cytoplasm</keyword>
<evidence type="ECO:0000256" key="3">
    <source>
        <dbReference type="HAMAP-Rule" id="MF_00023"/>
    </source>
</evidence>
<dbReference type="GO" id="GO:0005829">
    <property type="term" value="C:cytosol"/>
    <property type="evidence" value="ECO:0007669"/>
    <property type="project" value="TreeGrafter"/>
</dbReference>
<dbReference type="InterPro" id="IPR000037">
    <property type="entry name" value="SsrA-bd_prot"/>
</dbReference>
<keyword evidence="2 3" id="KW-0694">RNA-binding</keyword>
<accession>A0AA48KSK1</accession>
<dbReference type="NCBIfam" id="TIGR00086">
    <property type="entry name" value="smpB"/>
    <property type="match status" value="1"/>
</dbReference>
<evidence type="ECO:0000256" key="1">
    <source>
        <dbReference type="ARBA" id="ARBA00022490"/>
    </source>
</evidence>
<comment type="similarity">
    <text evidence="3">Belongs to the SmpB family.</text>
</comment>
<dbReference type="PROSITE" id="PS01317">
    <property type="entry name" value="SSRP"/>
    <property type="match status" value="1"/>
</dbReference>
<dbReference type="Pfam" id="PF01668">
    <property type="entry name" value="SmpB"/>
    <property type="match status" value="1"/>
</dbReference>
<evidence type="ECO:0000313" key="4">
    <source>
        <dbReference type="EMBL" id="BDW94281.1"/>
    </source>
</evidence>
<dbReference type="Gene3D" id="2.40.280.10">
    <property type="match status" value="1"/>
</dbReference>
<protein>
    <recommendedName>
        <fullName evidence="3">SsrA-binding protein</fullName>
    </recommendedName>
    <alternativeName>
        <fullName evidence="3">Small protein B</fullName>
    </alternativeName>
</protein>
<dbReference type="NCBIfam" id="NF003843">
    <property type="entry name" value="PRK05422.1"/>
    <property type="match status" value="1"/>
</dbReference>
<organism evidence="4 5">
    <name type="scientific">Flagellimonas marinaquae</name>
    <dbReference type="NCBI Taxonomy" id="254955"/>
    <lineage>
        <taxon>Bacteria</taxon>
        <taxon>Pseudomonadati</taxon>
        <taxon>Bacteroidota</taxon>
        <taxon>Flavobacteriia</taxon>
        <taxon>Flavobacteriales</taxon>
        <taxon>Flavobacteriaceae</taxon>
        <taxon>Flagellimonas</taxon>
    </lineage>
</organism>
<dbReference type="SUPFAM" id="SSF74982">
    <property type="entry name" value="Small protein B (SmpB)"/>
    <property type="match status" value="1"/>
</dbReference>
<comment type="function">
    <text evidence="3">Required for rescue of stalled ribosomes mediated by trans-translation. Binds to transfer-messenger RNA (tmRNA), required for stable association of tmRNA with ribosomes. tmRNA and SmpB together mimic tRNA shape, replacing the anticodon stem-loop with SmpB. tmRNA is encoded by the ssrA gene; the 2 termini fold to resemble tRNA(Ala) and it encodes a 'tag peptide', a short internal open reading frame. During trans-translation Ala-aminoacylated tmRNA acts like a tRNA, entering the A-site of stalled ribosomes, displacing the stalled mRNA. The ribosome then switches to translate the ORF on the tmRNA; the nascent peptide is terminated with the 'tag peptide' encoded by the tmRNA and targeted for degradation. The ribosome is freed to recommence translation, which seems to be the essential function of trans-translation.</text>
</comment>
<dbReference type="GO" id="GO:0070929">
    <property type="term" value="P:trans-translation"/>
    <property type="evidence" value="ECO:0007669"/>
    <property type="project" value="UniProtKB-UniRule"/>
</dbReference>
<reference evidence="4 5" key="1">
    <citation type="submission" date="2023-01" db="EMBL/GenBank/DDBJ databases">
        <title>Complete genome sequence of Muricauda aquimarina strain IFOP_LL357.</title>
        <authorList>
            <person name="Gajardo G."/>
            <person name="Ueki S."/>
            <person name="Maruyama F."/>
        </authorList>
    </citation>
    <scope>NUCLEOTIDE SEQUENCE [LARGE SCALE GENOMIC DNA]</scope>
    <source>
        <strain evidence="4 5">IFOP_LL357</strain>
    </source>
</reference>
<name>A0AA48KSK1_9FLAO</name>
<dbReference type="Proteomes" id="UP001330184">
    <property type="component" value="Chromosome"/>
</dbReference>
<dbReference type="AlphaFoldDB" id="A0AA48KSK1"/>
<evidence type="ECO:0000313" key="5">
    <source>
        <dbReference type="Proteomes" id="UP001330184"/>
    </source>
</evidence>
<dbReference type="RefSeq" id="WP_338195509.1">
    <property type="nucleotide sequence ID" value="NZ_AP027268.1"/>
</dbReference>
<dbReference type="GO" id="GO:0003723">
    <property type="term" value="F:RNA binding"/>
    <property type="evidence" value="ECO:0007669"/>
    <property type="project" value="UniProtKB-UniRule"/>
</dbReference>
<gene>
    <name evidence="3 4" type="primary">smpB</name>
    <name evidence="4" type="ORF">MACH07_31130</name>
</gene>
<proteinExistence type="inferred from homology"/>